<accession>A0A0C3B2U7</accession>
<sequence length="211" mass="22696">MPHNATLQGFFDTNGKWAEAVSQHDSSFFQKSAEGQKPKVLWIGCADSRVPESVVMACKPGEVFVHRNIANQFHPNDDSAISVLTYAVENLGIKHIVVVGHTQCGGVNGAFELACNPSAAASTGNSPLGRWLTPLINLAKSHNLPSQGKEAGVPKLLDASIKTQVDNIAATSVVQNAWANGNPVTIHGWLYNLESGKLQDLDYDIQAPWDQ</sequence>
<keyword evidence="3 7" id="KW-0479">Metal-binding</keyword>
<dbReference type="GO" id="GO:0008270">
    <property type="term" value="F:zinc ion binding"/>
    <property type="evidence" value="ECO:0007669"/>
    <property type="project" value="UniProtKB-UniRule"/>
</dbReference>
<evidence type="ECO:0000256" key="1">
    <source>
        <dbReference type="ARBA" id="ARBA00006217"/>
    </source>
</evidence>
<comment type="similarity">
    <text evidence="1 8">Belongs to the beta-class carbonic anhydrase family.</text>
</comment>
<reference evidence="9 10" key="1">
    <citation type="submission" date="2014-04" db="EMBL/GenBank/DDBJ databases">
        <authorList>
            <consortium name="DOE Joint Genome Institute"/>
            <person name="Kuo A."/>
            <person name="Zuccaro A."/>
            <person name="Kohler A."/>
            <person name="Nagy L.G."/>
            <person name="Floudas D."/>
            <person name="Copeland A."/>
            <person name="Barry K.W."/>
            <person name="Cichocki N."/>
            <person name="Veneault-Fourrey C."/>
            <person name="LaButti K."/>
            <person name="Lindquist E.A."/>
            <person name="Lipzen A."/>
            <person name="Lundell T."/>
            <person name="Morin E."/>
            <person name="Murat C."/>
            <person name="Sun H."/>
            <person name="Tunlid A."/>
            <person name="Henrissat B."/>
            <person name="Grigoriev I.V."/>
            <person name="Hibbett D.S."/>
            <person name="Martin F."/>
            <person name="Nordberg H.P."/>
            <person name="Cantor M.N."/>
            <person name="Hua S.X."/>
        </authorList>
    </citation>
    <scope>NUCLEOTIDE SEQUENCE [LARGE SCALE GENOMIC DNA]</scope>
    <source>
        <strain evidence="9 10">MAFF 305830</strain>
    </source>
</reference>
<comment type="cofactor">
    <cofactor evidence="7">
        <name>Zn(2+)</name>
        <dbReference type="ChEBI" id="CHEBI:29105"/>
    </cofactor>
    <text evidence="7">Binds 1 zinc ion per subunit.</text>
</comment>
<gene>
    <name evidence="9" type="ORF">M408DRAFT_72561</name>
</gene>
<feature type="binding site" evidence="7">
    <location>
        <position position="101"/>
    </location>
    <ligand>
        <name>Zn(2+)</name>
        <dbReference type="ChEBI" id="CHEBI:29105"/>
    </ligand>
</feature>
<dbReference type="HOGENOM" id="CLU_053879_3_2_1"/>
<evidence type="ECO:0000256" key="2">
    <source>
        <dbReference type="ARBA" id="ARBA00012925"/>
    </source>
</evidence>
<feature type="binding site" evidence="7">
    <location>
        <position position="45"/>
    </location>
    <ligand>
        <name>Zn(2+)</name>
        <dbReference type="ChEBI" id="CHEBI:29105"/>
    </ligand>
</feature>
<reference evidence="10" key="2">
    <citation type="submission" date="2015-01" db="EMBL/GenBank/DDBJ databases">
        <title>Evolutionary Origins and Diversification of the Mycorrhizal Mutualists.</title>
        <authorList>
            <consortium name="DOE Joint Genome Institute"/>
            <consortium name="Mycorrhizal Genomics Consortium"/>
            <person name="Kohler A."/>
            <person name="Kuo A."/>
            <person name="Nagy L.G."/>
            <person name="Floudas D."/>
            <person name="Copeland A."/>
            <person name="Barry K.W."/>
            <person name="Cichocki N."/>
            <person name="Veneault-Fourrey C."/>
            <person name="LaButti K."/>
            <person name="Lindquist E.A."/>
            <person name="Lipzen A."/>
            <person name="Lundell T."/>
            <person name="Morin E."/>
            <person name="Murat C."/>
            <person name="Riley R."/>
            <person name="Ohm R."/>
            <person name="Sun H."/>
            <person name="Tunlid A."/>
            <person name="Henrissat B."/>
            <person name="Grigoriev I.V."/>
            <person name="Hibbett D.S."/>
            <person name="Martin F."/>
        </authorList>
    </citation>
    <scope>NUCLEOTIDE SEQUENCE [LARGE SCALE GENOMIC DNA]</scope>
    <source>
        <strain evidence="10">MAFF 305830</strain>
    </source>
</reference>
<dbReference type="SUPFAM" id="SSF53056">
    <property type="entry name" value="beta-carbonic anhydrase, cab"/>
    <property type="match status" value="1"/>
</dbReference>
<evidence type="ECO:0000256" key="8">
    <source>
        <dbReference type="RuleBase" id="RU003956"/>
    </source>
</evidence>
<feature type="binding site" evidence="7">
    <location>
        <position position="47"/>
    </location>
    <ligand>
        <name>Zn(2+)</name>
        <dbReference type="ChEBI" id="CHEBI:29105"/>
    </ligand>
</feature>
<dbReference type="EMBL" id="KN824305">
    <property type="protein sequence ID" value="KIM26509.1"/>
    <property type="molecule type" value="Genomic_DNA"/>
</dbReference>
<keyword evidence="5 8" id="KW-0456">Lyase</keyword>
<dbReference type="PANTHER" id="PTHR11002">
    <property type="entry name" value="CARBONIC ANHYDRASE"/>
    <property type="match status" value="1"/>
</dbReference>
<dbReference type="Proteomes" id="UP000054097">
    <property type="component" value="Unassembled WGS sequence"/>
</dbReference>
<evidence type="ECO:0000313" key="9">
    <source>
        <dbReference type="EMBL" id="KIM26509.1"/>
    </source>
</evidence>
<proteinExistence type="inferred from homology"/>
<dbReference type="OrthoDB" id="10248475at2759"/>
<feature type="binding site" evidence="7">
    <location>
        <position position="104"/>
    </location>
    <ligand>
        <name>Zn(2+)</name>
        <dbReference type="ChEBI" id="CHEBI:29105"/>
    </ligand>
</feature>
<evidence type="ECO:0000256" key="4">
    <source>
        <dbReference type="ARBA" id="ARBA00022833"/>
    </source>
</evidence>
<evidence type="ECO:0000256" key="7">
    <source>
        <dbReference type="PIRSR" id="PIRSR601765-1"/>
    </source>
</evidence>
<dbReference type="AlphaFoldDB" id="A0A0C3B2U7"/>
<dbReference type="InterPro" id="IPR036874">
    <property type="entry name" value="Carbonic_anhydrase_sf"/>
</dbReference>
<dbReference type="Pfam" id="PF00484">
    <property type="entry name" value="Pro_CA"/>
    <property type="match status" value="1"/>
</dbReference>
<protein>
    <recommendedName>
        <fullName evidence="2 8">Carbonic anhydrase</fullName>
        <ecNumber evidence="2 8">4.2.1.1</ecNumber>
    </recommendedName>
    <alternativeName>
        <fullName evidence="8">Carbonate dehydratase</fullName>
    </alternativeName>
</protein>
<keyword evidence="10" id="KW-1185">Reference proteome</keyword>
<dbReference type="EC" id="4.2.1.1" evidence="2 8"/>
<dbReference type="InterPro" id="IPR001765">
    <property type="entry name" value="Carbonic_anhydrase"/>
</dbReference>
<dbReference type="PANTHER" id="PTHR11002:SF76">
    <property type="entry name" value="CARBONIC ANHYDRASE"/>
    <property type="match status" value="1"/>
</dbReference>
<dbReference type="CDD" id="cd00883">
    <property type="entry name" value="beta_CA_cladeA"/>
    <property type="match status" value="1"/>
</dbReference>
<evidence type="ECO:0000256" key="5">
    <source>
        <dbReference type="ARBA" id="ARBA00023239"/>
    </source>
</evidence>
<dbReference type="GO" id="GO:0004089">
    <property type="term" value="F:carbonate dehydratase activity"/>
    <property type="evidence" value="ECO:0007669"/>
    <property type="project" value="UniProtKB-UniRule"/>
</dbReference>
<evidence type="ECO:0000313" key="10">
    <source>
        <dbReference type="Proteomes" id="UP000054097"/>
    </source>
</evidence>
<organism evidence="9 10">
    <name type="scientific">Serendipita vermifera MAFF 305830</name>
    <dbReference type="NCBI Taxonomy" id="933852"/>
    <lineage>
        <taxon>Eukaryota</taxon>
        <taxon>Fungi</taxon>
        <taxon>Dikarya</taxon>
        <taxon>Basidiomycota</taxon>
        <taxon>Agaricomycotina</taxon>
        <taxon>Agaricomycetes</taxon>
        <taxon>Sebacinales</taxon>
        <taxon>Serendipitaceae</taxon>
        <taxon>Serendipita</taxon>
    </lineage>
</organism>
<comment type="catalytic activity">
    <reaction evidence="6 8">
        <text>hydrogencarbonate + H(+) = CO2 + H2O</text>
        <dbReference type="Rhea" id="RHEA:10748"/>
        <dbReference type="ChEBI" id="CHEBI:15377"/>
        <dbReference type="ChEBI" id="CHEBI:15378"/>
        <dbReference type="ChEBI" id="CHEBI:16526"/>
        <dbReference type="ChEBI" id="CHEBI:17544"/>
        <dbReference type="EC" id="4.2.1.1"/>
    </reaction>
</comment>
<evidence type="ECO:0000256" key="6">
    <source>
        <dbReference type="ARBA" id="ARBA00048348"/>
    </source>
</evidence>
<keyword evidence="4 7" id="KW-0862">Zinc</keyword>
<dbReference type="GO" id="GO:0071244">
    <property type="term" value="P:cellular response to carbon dioxide"/>
    <property type="evidence" value="ECO:0007669"/>
    <property type="project" value="TreeGrafter"/>
</dbReference>
<dbReference type="STRING" id="933852.A0A0C3B2U7"/>
<evidence type="ECO:0000256" key="3">
    <source>
        <dbReference type="ARBA" id="ARBA00022723"/>
    </source>
</evidence>
<comment type="function">
    <text evidence="8">Reversible hydration of carbon dioxide.</text>
</comment>
<name>A0A0C3B2U7_SERVB</name>
<dbReference type="GO" id="GO:0034599">
    <property type="term" value="P:cellular response to oxidative stress"/>
    <property type="evidence" value="ECO:0007669"/>
    <property type="project" value="TreeGrafter"/>
</dbReference>
<dbReference type="SMART" id="SM00947">
    <property type="entry name" value="Pro_CA"/>
    <property type="match status" value="1"/>
</dbReference>
<dbReference type="Gene3D" id="3.40.1050.10">
    <property type="entry name" value="Carbonic anhydrase"/>
    <property type="match status" value="1"/>
</dbReference>